<gene>
    <name evidence="1" type="ORF">MENTE1834_LOCUS35450</name>
</gene>
<accession>A0ACB1A8P8</accession>
<comment type="caution">
    <text evidence="1">The sequence shown here is derived from an EMBL/GenBank/DDBJ whole genome shotgun (WGS) entry which is preliminary data.</text>
</comment>
<dbReference type="Proteomes" id="UP001497535">
    <property type="component" value="Unassembled WGS sequence"/>
</dbReference>
<sequence length="124" mass="15103">MTCYLYFIFSLLTRRFWINFLRNFIFRKLFPLIFCLALSLFIFITILLFLYFLQIQPYFNAKNDFKNKNLFVLQRTVVFPRGGDNLEFDQPWKLSETKIYENIDEAIRKNNANGKYITGDFTYR</sequence>
<reference evidence="1" key="1">
    <citation type="submission" date="2023-11" db="EMBL/GenBank/DDBJ databases">
        <authorList>
            <person name="Poullet M."/>
        </authorList>
    </citation>
    <scope>NUCLEOTIDE SEQUENCE</scope>
    <source>
        <strain evidence="1">E1834</strain>
    </source>
</reference>
<name>A0ACB1A8P8_MELEN</name>
<dbReference type="EMBL" id="CAVMJV010000067">
    <property type="protein sequence ID" value="CAK5087829.1"/>
    <property type="molecule type" value="Genomic_DNA"/>
</dbReference>
<organism evidence="1 2">
    <name type="scientific">Meloidogyne enterolobii</name>
    <name type="common">Root-knot nematode worm</name>
    <name type="synonym">Meloidogyne mayaguensis</name>
    <dbReference type="NCBI Taxonomy" id="390850"/>
    <lineage>
        <taxon>Eukaryota</taxon>
        <taxon>Metazoa</taxon>
        <taxon>Ecdysozoa</taxon>
        <taxon>Nematoda</taxon>
        <taxon>Chromadorea</taxon>
        <taxon>Rhabditida</taxon>
        <taxon>Tylenchina</taxon>
        <taxon>Tylenchomorpha</taxon>
        <taxon>Tylenchoidea</taxon>
        <taxon>Meloidogynidae</taxon>
        <taxon>Meloidogyninae</taxon>
        <taxon>Meloidogyne</taxon>
    </lineage>
</organism>
<proteinExistence type="predicted"/>
<keyword evidence="2" id="KW-1185">Reference proteome</keyword>
<evidence type="ECO:0000313" key="2">
    <source>
        <dbReference type="Proteomes" id="UP001497535"/>
    </source>
</evidence>
<evidence type="ECO:0000313" key="1">
    <source>
        <dbReference type="EMBL" id="CAK5087829.1"/>
    </source>
</evidence>
<protein>
    <submittedName>
        <fullName evidence="1">Uncharacterized protein</fullName>
    </submittedName>
</protein>